<comment type="caution">
    <text evidence="2">The sequence shown here is derived from an EMBL/GenBank/DDBJ whole genome shotgun (WGS) entry which is preliminary data.</text>
</comment>
<evidence type="ECO:0000256" key="1">
    <source>
        <dbReference type="SAM" id="MobiDB-lite"/>
    </source>
</evidence>
<organism evidence="2 3">
    <name type="scientific">Actinomadura harenae</name>
    <dbReference type="NCBI Taxonomy" id="2483351"/>
    <lineage>
        <taxon>Bacteria</taxon>
        <taxon>Bacillati</taxon>
        <taxon>Actinomycetota</taxon>
        <taxon>Actinomycetes</taxon>
        <taxon>Streptosporangiales</taxon>
        <taxon>Thermomonosporaceae</taxon>
        <taxon>Actinomadura</taxon>
    </lineage>
</organism>
<feature type="compositionally biased region" description="Pro residues" evidence="1">
    <location>
        <begin position="134"/>
        <end position="145"/>
    </location>
</feature>
<sequence>MRRVRTRHTSRFTVVPNDLAQHTHLSLRARGLGLLLLSLPDGADVSIRGLATRLNEGEIAIGRALRELETAGYLTRRVIRLTDGRVITRTTVRDIPTTENEQPTDQDVPDATHEPPTAAPEPAPEPAPDAANPSTPPAEPTPPTPQTTRPAAQPLAPAALTAGTRLLINLAAREPRLTITAAALPELAALCEQALAADITPDQIHRTLTSNLPTEIRSAAALIRHRLTQHLPVWKAAAAIRDRQKASPATTQHGLHIAPSPAAARWTECADCARPLRAATPDGLCGNCRDDLAA</sequence>
<feature type="region of interest" description="Disordered" evidence="1">
    <location>
        <begin position="92"/>
        <end position="152"/>
    </location>
</feature>
<dbReference type="Proteomes" id="UP000282674">
    <property type="component" value="Unassembled WGS sequence"/>
</dbReference>
<gene>
    <name evidence="2" type="ORF">EBO15_24775</name>
</gene>
<reference evidence="2 3" key="1">
    <citation type="submission" date="2018-10" db="EMBL/GenBank/DDBJ databases">
        <title>Isolation from soil.</title>
        <authorList>
            <person name="Hu J."/>
        </authorList>
    </citation>
    <scope>NUCLEOTIDE SEQUENCE [LARGE SCALE GENOMIC DNA]</scope>
    <source>
        <strain evidence="2 3">NEAU-Ht49</strain>
    </source>
</reference>
<dbReference type="AlphaFoldDB" id="A0A3M2LU70"/>
<dbReference type="EMBL" id="RFFG01000047">
    <property type="protein sequence ID" value="RMI41021.1"/>
    <property type="molecule type" value="Genomic_DNA"/>
</dbReference>
<name>A0A3M2LU70_9ACTN</name>
<protein>
    <submittedName>
        <fullName evidence="2">Helix-turn-helix domain-containing protein</fullName>
    </submittedName>
</protein>
<proteinExistence type="predicted"/>
<evidence type="ECO:0000313" key="3">
    <source>
        <dbReference type="Proteomes" id="UP000282674"/>
    </source>
</evidence>
<accession>A0A3M2LU70</accession>
<keyword evidence="3" id="KW-1185">Reference proteome</keyword>
<evidence type="ECO:0000313" key="2">
    <source>
        <dbReference type="EMBL" id="RMI41021.1"/>
    </source>
</evidence>
<feature type="compositionally biased region" description="Pro residues" evidence="1">
    <location>
        <begin position="117"/>
        <end position="127"/>
    </location>
</feature>